<accession>G4Q403</accession>
<dbReference type="PATRIC" id="fig|568816.4.peg.1806"/>
<dbReference type="eggNOG" id="COG0582">
    <property type="taxonomic scope" value="Bacteria"/>
</dbReference>
<dbReference type="Gene3D" id="1.10.150.130">
    <property type="match status" value="1"/>
</dbReference>
<evidence type="ECO:0000259" key="4">
    <source>
        <dbReference type="PROSITE" id="PS51898"/>
    </source>
</evidence>
<dbReference type="InParanoid" id="G4Q403"/>
<dbReference type="Gene3D" id="1.10.443.10">
    <property type="entry name" value="Intergrase catalytic core"/>
    <property type="match status" value="1"/>
</dbReference>
<reference evidence="5 6" key="1">
    <citation type="journal article" date="2011" name="J. Bacteriol.">
        <title>Complete genome sequence of Acidaminococcus intestini RYC-MR95, a Gram-negative bacterium from the phylum Firmicutes.</title>
        <authorList>
            <person name="D'Auria G."/>
            <person name="Galan J.C."/>
            <person name="Rodriguez-Alcayna M."/>
            <person name="Moya A."/>
            <person name="Baquero F."/>
            <person name="Latorre A."/>
        </authorList>
    </citation>
    <scope>NUCLEOTIDE SEQUENCE [LARGE SCALE GENOMIC DNA]</scope>
    <source>
        <strain evidence="5 6">RyC-MR95</strain>
    </source>
</reference>
<evidence type="ECO:0000256" key="2">
    <source>
        <dbReference type="ARBA" id="ARBA00023125"/>
    </source>
</evidence>
<dbReference type="EMBL" id="CP003058">
    <property type="protein sequence ID" value="AEQ23069.1"/>
    <property type="molecule type" value="Genomic_DNA"/>
</dbReference>
<dbReference type="PROSITE" id="PS51898">
    <property type="entry name" value="TYR_RECOMBINASE"/>
    <property type="match status" value="1"/>
</dbReference>
<gene>
    <name evidence="5" type="ordered locus">Acin_1860</name>
</gene>
<evidence type="ECO:0000313" key="6">
    <source>
        <dbReference type="Proteomes" id="UP000007093"/>
    </source>
</evidence>
<keyword evidence="3" id="KW-0233">DNA recombination</keyword>
<dbReference type="GO" id="GO:0003677">
    <property type="term" value="F:DNA binding"/>
    <property type="evidence" value="ECO:0007669"/>
    <property type="project" value="UniProtKB-KW"/>
</dbReference>
<dbReference type="CDD" id="cd01189">
    <property type="entry name" value="INT_ICEBs1_C_like"/>
    <property type="match status" value="1"/>
</dbReference>
<keyword evidence="2" id="KW-0238">DNA-binding</keyword>
<dbReference type="RefSeq" id="WP_014128868.1">
    <property type="nucleotide sequence ID" value="NC_016077.1"/>
</dbReference>
<dbReference type="STRING" id="568816.Acin_1860"/>
<dbReference type="FunCoup" id="G4Q403">
    <property type="interactions" value="41"/>
</dbReference>
<evidence type="ECO:0000256" key="1">
    <source>
        <dbReference type="ARBA" id="ARBA00008857"/>
    </source>
</evidence>
<feature type="domain" description="Tyr recombinase" evidence="4">
    <location>
        <begin position="170"/>
        <end position="361"/>
    </location>
</feature>
<dbReference type="KEGG" id="ain:Acin_1860"/>
<dbReference type="PANTHER" id="PTHR30349:SF64">
    <property type="entry name" value="PROPHAGE INTEGRASE INTD-RELATED"/>
    <property type="match status" value="1"/>
</dbReference>
<keyword evidence="6" id="KW-1185">Reference proteome</keyword>
<dbReference type="SUPFAM" id="SSF56349">
    <property type="entry name" value="DNA breaking-rejoining enzymes"/>
    <property type="match status" value="1"/>
</dbReference>
<evidence type="ECO:0000313" key="5">
    <source>
        <dbReference type="EMBL" id="AEQ23069.1"/>
    </source>
</evidence>
<dbReference type="Pfam" id="PF00589">
    <property type="entry name" value="Phage_integrase"/>
    <property type="match status" value="1"/>
</dbReference>
<dbReference type="GO" id="GO:0015074">
    <property type="term" value="P:DNA integration"/>
    <property type="evidence" value="ECO:0007669"/>
    <property type="project" value="InterPro"/>
</dbReference>
<dbReference type="InterPro" id="IPR050090">
    <property type="entry name" value="Tyrosine_recombinase_XerCD"/>
</dbReference>
<comment type="similarity">
    <text evidence="1">Belongs to the 'phage' integrase family.</text>
</comment>
<protein>
    <recommendedName>
        <fullName evidence="4">Tyr recombinase domain-containing protein</fullName>
    </recommendedName>
</protein>
<sequence>MWIEKVKDGYRFRETYVDPLTGKRRKVAVTMKSKTKAAQKAAYELLQERINATMANPSRTLLSTLIGDFLASKEGFVKAPTMRNYHTTIKKIYTFLPPHTIVANLHPGNIQSMLNEVARTISKGYASKIRVLLHQAWAIGYMNGKVASMDTIDRTTVPKVQKTVQEVKEHGEKFLTGMELKEVLALIRKESPIMADVFEFQARTGLRFGELAALREEDFDGKAVEVNGTYVWTERKRGTPKNAYSVRIVPLDDKSVDIVERFIIHNKQQRAWFNRKDSEHYIFTTGKGGPIDIGFANKILRSIHYHKRLSTHIFRHTHVSLLAESGVSLKAIMARVGHNDPATTMAIYTHVTDSMKDEAVKAMNGMK</sequence>
<dbReference type="InterPro" id="IPR010998">
    <property type="entry name" value="Integrase_recombinase_N"/>
</dbReference>
<dbReference type="InterPro" id="IPR013762">
    <property type="entry name" value="Integrase-like_cat_sf"/>
</dbReference>
<dbReference type="AlphaFoldDB" id="G4Q403"/>
<dbReference type="Proteomes" id="UP000007093">
    <property type="component" value="Chromosome"/>
</dbReference>
<dbReference type="InterPro" id="IPR002104">
    <property type="entry name" value="Integrase_catalytic"/>
</dbReference>
<name>G4Q403_ACIIR</name>
<dbReference type="PANTHER" id="PTHR30349">
    <property type="entry name" value="PHAGE INTEGRASE-RELATED"/>
    <property type="match status" value="1"/>
</dbReference>
<proteinExistence type="inferred from homology"/>
<dbReference type="HOGENOM" id="CLU_027562_17_6_9"/>
<evidence type="ECO:0000256" key="3">
    <source>
        <dbReference type="ARBA" id="ARBA00023172"/>
    </source>
</evidence>
<dbReference type="GO" id="GO:0006310">
    <property type="term" value="P:DNA recombination"/>
    <property type="evidence" value="ECO:0007669"/>
    <property type="project" value="UniProtKB-KW"/>
</dbReference>
<dbReference type="InterPro" id="IPR011010">
    <property type="entry name" value="DNA_brk_join_enz"/>
</dbReference>
<organism evidence="5 6">
    <name type="scientific">Acidaminococcus intestini (strain RyC-MR95)</name>
    <dbReference type="NCBI Taxonomy" id="568816"/>
    <lineage>
        <taxon>Bacteria</taxon>
        <taxon>Bacillati</taxon>
        <taxon>Bacillota</taxon>
        <taxon>Negativicutes</taxon>
        <taxon>Acidaminococcales</taxon>
        <taxon>Acidaminococcaceae</taxon>
        <taxon>Acidaminococcus</taxon>
    </lineage>
</organism>